<dbReference type="GO" id="GO:0050531">
    <property type="term" value="F:mannosyl-3-phosphoglycerate phosphatase activity"/>
    <property type="evidence" value="ECO:0007669"/>
    <property type="project" value="InterPro"/>
</dbReference>
<keyword evidence="5" id="KW-1185">Reference proteome</keyword>
<dbReference type="SFLD" id="SFLDG01140">
    <property type="entry name" value="C2.B:_Phosphomannomutase_and_P"/>
    <property type="match status" value="1"/>
</dbReference>
<proteinExistence type="predicted"/>
<dbReference type="SFLD" id="SFLDG01142">
    <property type="entry name" value="C2.B.2:_Mannosyl-3-phosphoglyc"/>
    <property type="match status" value="1"/>
</dbReference>
<dbReference type="RefSeq" id="WP_110031232.1">
    <property type="nucleotide sequence ID" value="NZ_QGTR01000002.1"/>
</dbReference>
<organism evidence="4 5">
    <name type="scientific">Hoeflea marina</name>
    <dbReference type="NCBI Taxonomy" id="274592"/>
    <lineage>
        <taxon>Bacteria</taxon>
        <taxon>Pseudomonadati</taxon>
        <taxon>Pseudomonadota</taxon>
        <taxon>Alphaproteobacteria</taxon>
        <taxon>Hyphomicrobiales</taxon>
        <taxon>Rhizobiaceae</taxon>
        <taxon>Hoeflea</taxon>
    </lineage>
</organism>
<dbReference type="GO" id="GO:0000287">
    <property type="term" value="F:magnesium ion binding"/>
    <property type="evidence" value="ECO:0007669"/>
    <property type="project" value="TreeGrafter"/>
</dbReference>
<dbReference type="PANTHER" id="PTHR10000">
    <property type="entry name" value="PHOSPHOSERINE PHOSPHATASE"/>
    <property type="match status" value="1"/>
</dbReference>
<protein>
    <submittedName>
        <fullName evidence="4">Mannosyl-3-phosphoglycerate phosphatase</fullName>
    </submittedName>
</protein>
<sequence length="265" mass="28674">MSPCDRLLVFTDLDGTLIDHRTYGFDAARPALGRLHREGHALVMASSKTAAEVVPLRAAAGFAHCAAIVENGAGILPPAGDAAVSGTEDAHDRLRAALDELPPALRRRFTGFSDWSVDEVSVNSGLDRAAASLARRRQFSEPGLWTGGREDYQIFALLLAEKGIFAQQGGRFLTLSFGATKGDRMAEITRQWRRTGEPITTVALGDAPNDITMLQQADIGVIIANPDQPGIDRLEGEDSGRVRRSLHPGPLGWNAEMLRILDELR</sequence>
<evidence type="ECO:0000256" key="3">
    <source>
        <dbReference type="ARBA" id="ARBA00022842"/>
    </source>
</evidence>
<keyword evidence="2" id="KW-0378">Hydrolase</keyword>
<dbReference type="Gene3D" id="3.30.980.20">
    <property type="entry name" value="Putative mannosyl-3-phosphoglycerate phosphatase, domain 2"/>
    <property type="match status" value="1"/>
</dbReference>
<comment type="caution">
    <text evidence="4">The sequence shown here is derived from an EMBL/GenBank/DDBJ whole genome shotgun (WGS) entry which is preliminary data.</text>
</comment>
<dbReference type="InterPro" id="IPR023214">
    <property type="entry name" value="HAD_sf"/>
</dbReference>
<evidence type="ECO:0000256" key="1">
    <source>
        <dbReference type="ARBA" id="ARBA00022723"/>
    </source>
</evidence>
<dbReference type="InterPro" id="IPR036412">
    <property type="entry name" value="HAD-like_sf"/>
</dbReference>
<dbReference type="InterPro" id="IPR006381">
    <property type="entry name" value="HAD-SF-IIB-MPGP"/>
</dbReference>
<keyword evidence="1" id="KW-0479">Metal-binding</keyword>
<dbReference type="GO" id="GO:0051479">
    <property type="term" value="P:mannosylglycerate biosynthetic process"/>
    <property type="evidence" value="ECO:0007669"/>
    <property type="project" value="InterPro"/>
</dbReference>
<accession>A0A317PLM8</accession>
<dbReference type="PANTHER" id="PTHR10000:SF8">
    <property type="entry name" value="HAD SUPERFAMILY HYDROLASE-LIKE, TYPE 3"/>
    <property type="match status" value="1"/>
</dbReference>
<dbReference type="Pfam" id="PF00702">
    <property type="entry name" value="Hydrolase"/>
    <property type="match status" value="1"/>
</dbReference>
<dbReference type="AlphaFoldDB" id="A0A317PLM8"/>
<reference evidence="4 5" key="1">
    <citation type="submission" date="2018-05" db="EMBL/GenBank/DDBJ databases">
        <title>Genomic Encyclopedia of Type Strains, Phase IV (KMG-IV): sequencing the most valuable type-strain genomes for metagenomic binning, comparative biology and taxonomic classification.</title>
        <authorList>
            <person name="Goeker M."/>
        </authorList>
    </citation>
    <scope>NUCLEOTIDE SEQUENCE [LARGE SCALE GENOMIC DNA]</scope>
    <source>
        <strain evidence="4 5">DSM 16791</strain>
    </source>
</reference>
<keyword evidence="3" id="KW-0460">Magnesium</keyword>
<dbReference type="NCBIfam" id="TIGR01486">
    <property type="entry name" value="HAD-SF-IIB-MPGP"/>
    <property type="match status" value="1"/>
</dbReference>
<dbReference type="OrthoDB" id="193379at2"/>
<dbReference type="NCBIfam" id="TIGR01484">
    <property type="entry name" value="HAD-SF-IIB"/>
    <property type="match status" value="1"/>
</dbReference>
<gene>
    <name evidence="4" type="ORF">DFR52_10274</name>
</gene>
<dbReference type="Gene3D" id="3.40.50.1000">
    <property type="entry name" value="HAD superfamily/HAD-like"/>
    <property type="match status" value="1"/>
</dbReference>
<dbReference type="SFLD" id="SFLDS00003">
    <property type="entry name" value="Haloacid_Dehalogenase"/>
    <property type="match status" value="1"/>
</dbReference>
<dbReference type="InterPro" id="IPR006379">
    <property type="entry name" value="HAD-SF_hydro_IIB"/>
</dbReference>
<evidence type="ECO:0000256" key="2">
    <source>
        <dbReference type="ARBA" id="ARBA00022801"/>
    </source>
</evidence>
<evidence type="ECO:0000313" key="5">
    <source>
        <dbReference type="Proteomes" id="UP000246352"/>
    </source>
</evidence>
<evidence type="ECO:0000313" key="4">
    <source>
        <dbReference type="EMBL" id="PWW01413.1"/>
    </source>
</evidence>
<dbReference type="GO" id="GO:0005829">
    <property type="term" value="C:cytosol"/>
    <property type="evidence" value="ECO:0007669"/>
    <property type="project" value="TreeGrafter"/>
</dbReference>
<dbReference type="Proteomes" id="UP000246352">
    <property type="component" value="Unassembled WGS sequence"/>
</dbReference>
<dbReference type="EMBL" id="QGTR01000002">
    <property type="protein sequence ID" value="PWW01413.1"/>
    <property type="molecule type" value="Genomic_DNA"/>
</dbReference>
<dbReference type="SUPFAM" id="SSF56784">
    <property type="entry name" value="HAD-like"/>
    <property type="match status" value="1"/>
</dbReference>
<name>A0A317PLM8_9HYPH</name>